<feature type="signal peptide" evidence="1">
    <location>
        <begin position="1"/>
        <end position="22"/>
    </location>
</feature>
<feature type="chain" id="PRO_5026904489" evidence="1">
    <location>
        <begin position="23"/>
        <end position="820"/>
    </location>
</feature>
<comment type="caution">
    <text evidence="2">The sequence shown here is derived from an EMBL/GenBank/DDBJ whole genome shotgun (WGS) entry which is preliminary data.</text>
</comment>
<dbReference type="EMBL" id="WXYO01000010">
    <property type="protein sequence ID" value="NAS14399.1"/>
    <property type="molecule type" value="Genomic_DNA"/>
</dbReference>
<keyword evidence="3" id="KW-1185">Reference proteome</keyword>
<evidence type="ECO:0000313" key="2">
    <source>
        <dbReference type="EMBL" id="NAS14399.1"/>
    </source>
</evidence>
<dbReference type="AlphaFoldDB" id="A0A6L9EJM7"/>
<sequence>MKYSILALLVFVLILSCQTEKASSATELDFCPDSATVVIKINHLSNFKSQLKNNKLLERLGNTGIHSEISEYFALLDLLQTEEQGLLALQKRSDSTTNFLFVTREQEGILDLEDRENKSMESITIDGLSFQKYQLDKRIFFSTLRSGYLLVSSSAEYLRSALDQMGRKETDPAFKGLYRASDTVKVASVFIKPQNPGIFTENLFKENSSLKEDLFSGWTSLDITNGQDYLGLSGLFTTTENESASLNLFRDTKPLSSIIPSLVPGSAEGLLAFSFGDYVQFAKNQSKYFNHKIPGDTLFRTSEEVGILYHGGKKAVVLQTYASDAILEFLQGLETGLSTYQGSDIHALRKHDFLENYFSPIITDFEANYTTVVNDAFIFTQDLELLQLILRNIKSKSTFDQTATLQSVSGSMADESSVLFIARSDGYQSLMEEEFLSEFLGDLKASDLKDYTMAGQLIADTGFHHANLVIQKITAPAKENTTSQAFTVRLDAPIATDPQFVLNHRTRRKEIVVQDESNFLYLISGEGKVIWKKQLEGRIQGKIEQVDIYKNGRLQLAFTTSNQFLILDRNGKEVAPFTKKFEGGNLNPLAVFDYEGNRNYRFVVTQGRKVFMYNSKGQIVSGFTFTEADSPIIRKPEHIRIRNRDYLVFMTEEQQLLLLSRVGKERIKVTESIEFSDNRVYLYKNNFITTDKKGNLITISEKGKLSRTRLNLAEDHGIDATIKTLAVMNDNILSIKGKEVSLELGVYTRPRIFYLYDKIYVSVTDLQSEQVYLFDSAAKSIPSFPVFGSSEIDLDDLNNDRKLELVVREGEDQLSVYRMN</sequence>
<name>A0A6L9EJM7_9FLAO</name>
<dbReference type="InterPro" id="IPR015943">
    <property type="entry name" value="WD40/YVTN_repeat-like_dom_sf"/>
</dbReference>
<dbReference type="PROSITE" id="PS51257">
    <property type="entry name" value="PROKAR_LIPOPROTEIN"/>
    <property type="match status" value="1"/>
</dbReference>
<evidence type="ECO:0000313" key="3">
    <source>
        <dbReference type="Proteomes" id="UP000475249"/>
    </source>
</evidence>
<dbReference type="RefSeq" id="WP_161437448.1">
    <property type="nucleotide sequence ID" value="NZ_WXYO01000010.1"/>
</dbReference>
<proteinExistence type="predicted"/>
<protein>
    <submittedName>
        <fullName evidence="2">Ribonuclease HII</fullName>
    </submittedName>
</protein>
<reference evidence="2 3" key="1">
    <citation type="submission" date="2020-01" db="EMBL/GenBank/DDBJ databases">
        <title>Bacteria diversity of Porities sp.</title>
        <authorList>
            <person name="Wang G."/>
        </authorList>
    </citation>
    <scope>NUCLEOTIDE SEQUENCE [LARGE SCALE GENOMIC DNA]</scope>
    <source>
        <strain evidence="2 3">R33</strain>
    </source>
</reference>
<dbReference type="Proteomes" id="UP000475249">
    <property type="component" value="Unassembled WGS sequence"/>
</dbReference>
<accession>A0A6L9EJM7</accession>
<gene>
    <name evidence="2" type="ORF">GTQ38_20475</name>
</gene>
<organism evidence="2 3">
    <name type="scientific">Poritiphilus flavus</name>
    <dbReference type="NCBI Taxonomy" id="2697053"/>
    <lineage>
        <taxon>Bacteria</taxon>
        <taxon>Pseudomonadati</taxon>
        <taxon>Bacteroidota</taxon>
        <taxon>Flavobacteriia</taxon>
        <taxon>Flavobacteriales</taxon>
        <taxon>Flavobacteriaceae</taxon>
        <taxon>Poritiphilus</taxon>
    </lineage>
</organism>
<keyword evidence="1" id="KW-0732">Signal</keyword>
<dbReference type="Gene3D" id="2.130.10.10">
    <property type="entry name" value="YVTN repeat-like/Quinoprotein amine dehydrogenase"/>
    <property type="match status" value="1"/>
</dbReference>
<evidence type="ECO:0000256" key="1">
    <source>
        <dbReference type="SAM" id="SignalP"/>
    </source>
</evidence>